<name>A0A914D531_9BILA</name>
<dbReference type="AlphaFoldDB" id="A0A914D531"/>
<reference evidence="3" key="1">
    <citation type="submission" date="2022-11" db="UniProtKB">
        <authorList>
            <consortium name="WormBaseParasite"/>
        </authorList>
    </citation>
    <scope>IDENTIFICATION</scope>
</reference>
<dbReference type="PROSITE" id="PS50041">
    <property type="entry name" value="C_TYPE_LECTIN_2"/>
    <property type="match status" value="2"/>
</dbReference>
<dbReference type="InterPro" id="IPR001304">
    <property type="entry name" value="C-type_lectin-like"/>
</dbReference>
<dbReference type="Proteomes" id="UP000887540">
    <property type="component" value="Unplaced"/>
</dbReference>
<dbReference type="InterPro" id="IPR016186">
    <property type="entry name" value="C-type_lectin-like/link_sf"/>
</dbReference>
<dbReference type="SUPFAM" id="SSF56436">
    <property type="entry name" value="C-type lectin-like"/>
    <property type="match status" value="2"/>
</dbReference>
<dbReference type="SMART" id="SM00034">
    <property type="entry name" value="CLECT"/>
    <property type="match status" value="2"/>
</dbReference>
<dbReference type="InterPro" id="IPR050111">
    <property type="entry name" value="C-type_lectin/snaclec_domain"/>
</dbReference>
<evidence type="ECO:0000313" key="2">
    <source>
        <dbReference type="Proteomes" id="UP000887540"/>
    </source>
</evidence>
<sequence length="219" mass="25301">MDKPSTWYWAEEICSSIDGHLVSIHDAFTNIFLSQIVNSTRNIWIGGTTNVLNATWSWSDNSSWSGYTNWNNKIVNSSFGHCTIAKSTNFMWESVDCSISNASSICEFEDKASPTPTGAPKRRCFLNSQQDPSETDDLQYWIGLNDPYEDDNYKWLDGTPFDFTYWHYGRPSRRKQCGYMHTKDSETSVFYPNRPYVWDTYDCNTEMTNGFICETLAFT</sequence>
<organism evidence="2 3">
    <name type="scientific">Acrobeloides nanus</name>
    <dbReference type="NCBI Taxonomy" id="290746"/>
    <lineage>
        <taxon>Eukaryota</taxon>
        <taxon>Metazoa</taxon>
        <taxon>Ecdysozoa</taxon>
        <taxon>Nematoda</taxon>
        <taxon>Chromadorea</taxon>
        <taxon>Rhabditida</taxon>
        <taxon>Tylenchina</taxon>
        <taxon>Cephalobomorpha</taxon>
        <taxon>Cephaloboidea</taxon>
        <taxon>Cephalobidae</taxon>
        <taxon>Acrobeloides</taxon>
    </lineage>
</organism>
<evidence type="ECO:0000259" key="1">
    <source>
        <dbReference type="PROSITE" id="PS50041"/>
    </source>
</evidence>
<dbReference type="InterPro" id="IPR016187">
    <property type="entry name" value="CTDL_fold"/>
</dbReference>
<dbReference type="Gene3D" id="3.10.100.10">
    <property type="entry name" value="Mannose-Binding Protein A, subunit A"/>
    <property type="match status" value="2"/>
</dbReference>
<evidence type="ECO:0000313" key="3">
    <source>
        <dbReference type="WBParaSite" id="ACRNAN_scaffold19100.g13106.t1"/>
    </source>
</evidence>
<feature type="domain" description="C-type lectin" evidence="1">
    <location>
        <begin position="1"/>
        <end position="98"/>
    </location>
</feature>
<dbReference type="Pfam" id="PF00059">
    <property type="entry name" value="Lectin_C"/>
    <property type="match status" value="2"/>
</dbReference>
<accession>A0A914D531</accession>
<proteinExistence type="predicted"/>
<feature type="domain" description="C-type lectin" evidence="1">
    <location>
        <begin position="125"/>
        <end position="204"/>
    </location>
</feature>
<dbReference type="CDD" id="cd00037">
    <property type="entry name" value="CLECT"/>
    <property type="match status" value="2"/>
</dbReference>
<dbReference type="PANTHER" id="PTHR22803">
    <property type="entry name" value="MANNOSE, PHOSPHOLIPASE, LECTIN RECEPTOR RELATED"/>
    <property type="match status" value="1"/>
</dbReference>
<keyword evidence="2" id="KW-1185">Reference proteome</keyword>
<dbReference type="WBParaSite" id="ACRNAN_scaffold19100.g13106.t1">
    <property type="protein sequence ID" value="ACRNAN_scaffold19100.g13106.t1"/>
    <property type="gene ID" value="ACRNAN_scaffold19100.g13106"/>
</dbReference>
<protein>
    <submittedName>
        <fullName evidence="3">C-type lectin domain-containing protein</fullName>
    </submittedName>
</protein>